<feature type="transmembrane region" description="Helical" evidence="1">
    <location>
        <begin position="37"/>
        <end position="58"/>
    </location>
</feature>
<dbReference type="InterPro" id="IPR050721">
    <property type="entry name" value="Trk_Ktr_HKT_K-transport"/>
</dbReference>
<dbReference type="EMBL" id="CP155447">
    <property type="protein sequence ID" value="XBH04010.1"/>
    <property type="molecule type" value="Genomic_DNA"/>
</dbReference>
<proteinExistence type="predicted"/>
<dbReference type="Gene3D" id="1.20.5.110">
    <property type="match status" value="1"/>
</dbReference>
<accession>A0AAU7CG13</accession>
<keyword evidence="1" id="KW-0472">Membrane</keyword>
<keyword evidence="3" id="KW-0813">Transport</keyword>
<dbReference type="InterPro" id="IPR036291">
    <property type="entry name" value="NAD(P)-bd_dom_sf"/>
</dbReference>
<evidence type="ECO:0000256" key="1">
    <source>
        <dbReference type="SAM" id="Phobius"/>
    </source>
</evidence>
<feature type="domain" description="RCK N-terminal" evidence="2">
    <location>
        <begin position="135"/>
        <end position="271"/>
    </location>
</feature>
<dbReference type="InterPro" id="IPR003148">
    <property type="entry name" value="RCK_N"/>
</dbReference>
<evidence type="ECO:0000313" key="3">
    <source>
        <dbReference type="EMBL" id="XBH04010.1"/>
    </source>
</evidence>
<organism evidence="3">
    <name type="scientific">Singulisphaera sp. Ch08</name>
    <dbReference type="NCBI Taxonomy" id="3120278"/>
    <lineage>
        <taxon>Bacteria</taxon>
        <taxon>Pseudomonadati</taxon>
        <taxon>Planctomycetota</taxon>
        <taxon>Planctomycetia</taxon>
        <taxon>Isosphaerales</taxon>
        <taxon>Isosphaeraceae</taxon>
        <taxon>Singulisphaera</taxon>
    </lineage>
</organism>
<dbReference type="GO" id="GO:0006813">
    <property type="term" value="P:potassium ion transport"/>
    <property type="evidence" value="ECO:0007669"/>
    <property type="project" value="InterPro"/>
</dbReference>
<dbReference type="PANTHER" id="PTHR43833:SF9">
    <property type="entry name" value="POTASSIUM CHANNEL PROTEIN YUGO-RELATED"/>
    <property type="match status" value="1"/>
</dbReference>
<sequence length="390" mass="43872">MPQKFSSFRKSAIEVTTSRPLRDLVLAALHNWNRNQVLRIVAAISVAWVFGSIGLHLAEQGTHSDFETWSESFFNVWVLLFSGLDNSPKTTLGRFFAMVLLGTGVGLAGLFTGTVASVLVEHQLRRRDVSHFEMDDHLVLCNWGPRGLAWIREVHSKIIQDKRPVVIIHDETEQIDLPDHQDDAAFNDVYIVKGDPTNEIILRRARVTTAHSVVVLVDERQREYADGKSILTCIAIRDICKGTQRPNVAVECRNPENRHRLLKAGADEIISSDELGLRLLARTAIYHGMTRVYQELLTVGRDANEMYLYPVPSELVGRDFVEISSMFLRYRDDKKCCLLIGLQRGDEMILNPIGNEAGPVKADDQLILLSRVFLLAAQNLPTVPPVTRTS</sequence>
<keyword evidence="1" id="KW-0812">Transmembrane</keyword>
<dbReference type="GO" id="GO:0034220">
    <property type="term" value="P:monoatomic ion transmembrane transport"/>
    <property type="evidence" value="ECO:0007669"/>
    <property type="project" value="UniProtKB-KW"/>
</dbReference>
<dbReference type="AlphaFoldDB" id="A0AAU7CG13"/>
<reference evidence="3" key="1">
    <citation type="submission" date="2024-05" db="EMBL/GenBank/DDBJ databases">
        <title>Planctomycetes of the genus Singulisphaera possess chitinolytic capabilities.</title>
        <authorList>
            <person name="Ivanova A."/>
        </authorList>
    </citation>
    <scope>NUCLEOTIDE SEQUENCE</scope>
    <source>
        <strain evidence="3">Ch08T</strain>
    </source>
</reference>
<keyword evidence="3" id="KW-0406">Ion transport</keyword>
<name>A0AAU7CG13_9BACT</name>
<dbReference type="Pfam" id="PF22614">
    <property type="entry name" value="Slo-like_RCK"/>
    <property type="match status" value="1"/>
</dbReference>
<feature type="transmembrane region" description="Helical" evidence="1">
    <location>
        <begin position="95"/>
        <end position="120"/>
    </location>
</feature>
<dbReference type="SUPFAM" id="SSF81324">
    <property type="entry name" value="Voltage-gated potassium channels"/>
    <property type="match status" value="1"/>
</dbReference>
<dbReference type="PROSITE" id="PS51201">
    <property type="entry name" value="RCK_N"/>
    <property type="match status" value="1"/>
</dbReference>
<keyword evidence="1" id="KW-1133">Transmembrane helix</keyword>
<keyword evidence="3" id="KW-0407">Ion channel</keyword>
<protein>
    <submittedName>
        <fullName evidence="3">Potassium channel family protein</fullName>
    </submittedName>
</protein>
<evidence type="ECO:0000259" key="2">
    <source>
        <dbReference type="PROSITE" id="PS51201"/>
    </source>
</evidence>
<gene>
    <name evidence="3" type="ORF">V5E97_37780</name>
</gene>
<dbReference type="Gene3D" id="3.40.50.720">
    <property type="entry name" value="NAD(P)-binding Rossmann-like Domain"/>
    <property type="match status" value="1"/>
</dbReference>
<dbReference type="RefSeq" id="WP_406696754.1">
    <property type="nucleotide sequence ID" value="NZ_CP155447.1"/>
</dbReference>
<dbReference type="SUPFAM" id="SSF51735">
    <property type="entry name" value="NAD(P)-binding Rossmann-fold domains"/>
    <property type="match status" value="1"/>
</dbReference>
<dbReference type="PANTHER" id="PTHR43833">
    <property type="entry name" value="POTASSIUM CHANNEL PROTEIN 2-RELATED-RELATED"/>
    <property type="match status" value="1"/>
</dbReference>